<name>A0A1I0Y5C7_9CLOT</name>
<organism evidence="2 3">
    <name type="scientific">Clostridium frigidicarnis</name>
    <dbReference type="NCBI Taxonomy" id="84698"/>
    <lineage>
        <taxon>Bacteria</taxon>
        <taxon>Bacillati</taxon>
        <taxon>Bacillota</taxon>
        <taxon>Clostridia</taxon>
        <taxon>Eubacteriales</taxon>
        <taxon>Clostridiaceae</taxon>
        <taxon>Clostridium</taxon>
    </lineage>
</organism>
<gene>
    <name evidence="2" type="ORF">SAMN04488528_101142</name>
</gene>
<accession>A0A1I0Y5C7</accession>
<protein>
    <recommendedName>
        <fullName evidence="4">SdpI/YhfL protein family protein</fullName>
    </recommendedName>
</protein>
<reference evidence="2 3" key="1">
    <citation type="submission" date="2016-10" db="EMBL/GenBank/DDBJ databases">
        <authorList>
            <person name="de Groot N.N."/>
        </authorList>
    </citation>
    <scope>NUCLEOTIDE SEQUENCE [LARGE SCALE GENOMIC DNA]</scope>
    <source>
        <strain evidence="2 3">DSM 12271</strain>
    </source>
</reference>
<keyword evidence="1" id="KW-1133">Transmembrane helix</keyword>
<keyword evidence="1" id="KW-0812">Transmembrane</keyword>
<proteinExistence type="predicted"/>
<keyword evidence="1" id="KW-0472">Membrane</keyword>
<evidence type="ECO:0000313" key="3">
    <source>
        <dbReference type="Proteomes" id="UP000198619"/>
    </source>
</evidence>
<keyword evidence="3" id="KW-1185">Reference proteome</keyword>
<dbReference type="AlphaFoldDB" id="A0A1I0Y5C7"/>
<sequence>MIIMSISVVTLFILVIIKKEGRSAYEAIKNSDYSYYNEEIVKKLKRYNPNKKQIKKIGINDMFVLTLLVMVYAYVLIAIIYDINLNNDIIILIGMGTLLLLKIRRRYIFNSIKETKS</sequence>
<evidence type="ECO:0000313" key="2">
    <source>
        <dbReference type="EMBL" id="SFB08374.1"/>
    </source>
</evidence>
<feature type="transmembrane region" description="Helical" evidence="1">
    <location>
        <begin position="62"/>
        <end position="81"/>
    </location>
</feature>
<dbReference type="RefSeq" id="WP_090040632.1">
    <property type="nucleotide sequence ID" value="NZ_FOKI01000011.1"/>
</dbReference>
<dbReference type="EMBL" id="FOKI01000011">
    <property type="protein sequence ID" value="SFB08374.1"/>
    <property type="molecule type" value="Genomic_DNA"/>
</dbReference>
<feature type="transmembrane region" description="Helical" evidence="1">
    <location>
        <begin position="87"/>
        <end position="103"/>
    </location>
</feature>
<evidence type="ECO:0000256" key="1">
    <source>
        <dbReference type="SAM" id="Phobius"/>
    </source>
</evidence>
<evidence type="ECO:0008006" key="4">
    <source>
        <dbReference type="Google" id="ProtNLM"/>
    </source>
</evidence>
<dbReference type="Proteomes" id="UP000198619">
    <property type="component" value="Unassembled WGS sequence"/>
</dbReference>